<dbReference type="EMBL" id="JAVDQK010000034">
    <property type="protein sequence ID" value="MDR6221444.1"/>
    <property type="molecule type" value="Genomic_DNA"/>
</dbReference>
<evidence type="ECO:0000313" key="2">
    <source>
        <dbReference type="EMBL" id="MDR6221444.1"/>
    </source>
</evidence>
<evidence type="ECO:0000259" key="1">
    <source>
        <dbReference type="SMART" id="SM00421"/>
    </source>
</evidence>
<dbReference type="Pfam" id="PF00196">
    <property type="entry name" value="GerE"/>
    <property type="match status" value="1"/>
</dbReference>
<gene>
    <name evidence="2" type="ORF">J2Y00_005080</name>
</gene>
<dbReference type="AlphaFoldDB" id="A0AAE3XIA6"/>
<dbReference type="SMART" id="SM00421">
    <property type="entry name" value="HTH_LUXR"/>
    <property type="match status" value="1"/>
</dbReference>
<protein>
    <submittedName>
        <fullName evidence="2">DNA-binding NarL/FixJ family response regulator</fullName>
    </submittedName>
</protein>
<dbReference type="GO" id="GO:0003677">
    <property type="term" value="F:DNA binding"/>
    <property type="evidence" value="ECO:0007669"/>
    <property type="project" value="UniProtKB-KW"/>
</dbReference>
<dbReference type="GO" id="GO:0006355">
    <property type="term" value="P:regulation of DNA-templated transcription"/>
    <property type="evidence" value="ECO:0007669"/>
    <property type="project" value="InterPro"/>
</dbReference>
<name>A0AAE3XIA6_9DEIO</name>
<dbReference type="RefSeq" id="WP_309859466.1">
    <property type="nucleotide sequence ID" value="NZ_JAVDQJ010000034.1"/>
</dbReference>
<organism evidence="2 3">
    <name type="scientific">Deinococcus soli</name>
    <name type="common">ex Cha et al. 2016</name>
    <dbReference type="NCBI Taxonomy" id="1309411"/>
    <lineage>
        <taxon>Bacteria</taxon>
        <taxon>Thermotogati</taxon>
        <taxon>Deinococcota</taxon>
        <taxon>Deinococci</taxon>
        <taxon>Deinococcales</taxon>
        <taxon>Deinococcaceae</taxon>
        <taxon>Deinococcus</taxon>
    </lineage>
</organism>
<dbReference type="InterPro" id="IPR036388">
    <property type="entry name" value="WH-like_DNA-bd_sf"/>
</dbReference>
<proteinExistence type="predicted"/>
<accession>A0AAE3XIA6</accession>
<comment type="caution">
    <text evidence="2">The sequence shown here is derived from an EMBL/GenBank/DDBJ whole genome shotgun (WGS) entry which is preliminary data.</text>
</comment>
<feature type="domain" description="HTH luxR-type" evidence="1">
    <location>
        <begin position="106"/>
        <end position="163"/>
    </location>
</feature>
<dbReference type="InterPro" id="IPR016032">
    <property type="entry name" value="Sig_transdc_resp-reg_C-effctor"/>
</dbReference>
<evidence type="ECO:0000313" key="3">
    <source>
        <dbReference type="Proteomes" id="UP001185331"/>
    </source>
</evidence>
<sequence length="173" mass="19723">MLRHKIHTQILCSNKSFEDFVIAKYAKDWVITEDQPEATIIIDYPVGSAEQHLRSGVSNQFVLLVGSSAAYSRYISGLGARPIELQLTTPEQLWQIMTENRTANISTPLSWMDVVILHRVALGESNKLIARHLECTEVIIKNTLHKIFKAIGVKNRVQATLYYFGLHQEMRMI</sequence>
<dbReference type="SUPFAM" id="SSF46894">
    <property type="entry name" value="C-terminal effector domain of the bipartite response regulators"/>
    <property type="match status" value="1"/>
</dbReference>
<dbReference type="InterPro" id="IPR000792">
    <property type="entry name" value="Tscrpt_reg_LuxR_C"/>
</dbReference>
<keyword evidence="2" id="KW-0238">DNA-binding</keyword>
<reference evidence="2" key="1">
    <citation type="submission" date="2023-07" db="EMBL/GenBank/DDBJ databases">
        <title>Sorghum-associated microbial communities from plants grown in Nebraska, USA.</title>
        <authorList>
            <person name="Schachtman D."/>
        </authorList>
    </citation>
    <scope>NUCLEOTIDE SEQUENCE</scope>
    <source>
        <strain evidence="2">BE330</strain>
    </source>
</reference>
<dbReference type="Proteomes" id="UP001185331">
    <property type="component" value="Unassembled WGS sequence"/>
</dbReference>
<dbReference type="Gene3D" id="1.10.10.10">
    <property type="entry name" value="Winged helix-like DNA-binding domain superfamily/Winged helix DNA-binding domain"/>
    <property type="match status" value="1"/>
</dbReference>